<feature type="region of interest" description="Disordered" evidence="9">
    <location>
        <begin position="638"/>
        <end position="668"/>
    </location>
</feature>
<comment type="function">
    <text evidence="8">Transfers the glycosyl residue from UDP-Glc to the non-reducing end of alpha-1,4-glucan.</text>
</comment>
<reference evidence="10 11" key="1">
    <citation type="submission" date="2021-04" db="EMBL/GenBank/DDBJ databases">
        <authorList>
            <person name="Bliznina A."/>
        </authorList>
    </citation>
    <scope>NUCLEOTIDE SEQUENCE [LARGE SCALE GENOMIC DNA]</scope>
</reference>
<evidence type="ECO:0000256" key="1">
    <source>
        <dbReference type="ARBA" id="ARBA00004964"/>
    </source>
</evidence>
<evidence type="ECO:0000313" key="11">
    <source>
        <dbReference type="Proteomes" id="UP001158576"/>
    </source>
</evidence>
<evidence type="ECO:0000256" key="2">
    <source>
        <dbReference type="ARBA" id="ARBA00010686"/>
    </source>
</evidence>
<organism evidence="10 11">
    <name type="scientific">Oikopleura dioica</name>
    <name type="common">Tunicate</name>
    <dbReference type="NCBI Taxonomy" id="34765"/>
    <lineage>
        <taxon>Eukaryota</taxon>
        <taxon>Metazoa</taxon>
        <taxon>Chordata</taxon>
        <taxon>Tunicata</taxon>
        <taxon>Appendicularia</taxon>
        <taxon>Copelata</taxon>
        <taxon>Oikopleuridae</taxon>
        <taxon>Oikopleura</taxon>
    </lineage>
</organism>
<dbReference type="PANTHER" id="PTHR10176:SF3">
    <property type="entry name" value="GLYCOGEN [STARCH] SYNTHASE"/>
    <property type="match status" value="1"/>
</dbReference>
<dbReference type="EMBL" id="OU015568">
    <property type="protein sequence ID" value="CAG5085644.1"/>
    <property type="molecule type" value="Genomic_DNA"/>
</dbReference>
<dbReference type="SUPFAM" id="SSF53756">
    <property type="entry name" value="UDP-Glycosyltransferase/glycogen phosphorylase"/>
    <property type="match status" value="2"/>
</dbReference>
<evidence type="ECO:0000313" key="10">
    <source>
        <dbReference type="EMBL" id="CAG5085644.1"/>
    </source>
</evidence>
<dbReference type="EC" id="2.4.1.11" evidence="8"/>
<dbReference type="PANTHER" id="PTHR10176">
    <property type="entry name" value="GLYCOGEN SYNTHASE"/>
    <property type="match status" value="1"/>
</dbReference>
<protein>
    <recommendedName>
        <fullName evidence="8">Glycogen [starch] synthase</fullName>
        <ecNumber evidence="8">2.4.1.11</ecNumber>
    </recommendedName>
</protein>
<dbReference type="Proteomes" id="UP001158576">
    <property type="component" value="Chromosome PAR"/>
</dbReference>
<dbReference type="Gene3D" id="6.10.260.10">
    <property type="match status" value="1"/>
</dbReference>
<keyword evidence="11" id="KW-1185">Reference proteome</keyword>
<evidence type="ECO:0000256" key="3">
    <source>
        <dbReference type="ARBA" id="ARBA00022676"/>
    </source>
</evidence>
<comment type="similarity">
    <text evidence="2 8">Belongs to the glycosyltransferase 3 family.</text>
</comment>
<proteinExistence type="inferred from homology"/>
<evidence type="ECO:0000256" key="5">
    <source>
        <dbReference type="ARBA" id="ARBA00023056"/>
    </source>
</evidence>
<evidence type="ECO:0000256" key="8">
    <source>
        <dbReference type="RuleBase" id="RU363104"/>
    </source>
</evidence>
<evidence type="ECO:0000256" key="7">
    <source>
        <dbReference type="ARBA" id="ARBA00047345"/>
    </source>
</evidence>
<name>A0ABN7S0K7_OIKDI</name>
<sequence length="690" mass="79658">MEYFTFEFSLEVANKVGGIYQVIKSKAPVSVDELGYSNYVLFGAKKNDRALRTEVEQCELQNPIMQRTIEAMRERGVGVTTGKWLIESVPQVVLFDIPSVAGYLDGWRREFADKTKINGPFEDIEYNDTILYGFVCAWFIGEWLHQYKLANEDRIPLTICHFHEWLASVGMIMARIRKLNVATIFTTHATLLGRYLCADPAFDFYTNLHTVDVDYEAGRRQIYHRYCIERAAASLSHVFTAVSQITADEAEHLLKRKPDVITPNGLNVKRWSAPHEFQSQHQKSKEKIEQFMQGHFYGHLDFDLDNTIYMFTAGRYEYRNKGIDLFIEALARLNKKLMDEQSDVTVAAFMIFNGKTNSFNVESLEGQSQSKALIESTRKLQERIGQRIYKSVTQGHIPEASEIIGDEDMYEIKSKVYGAEGRPLPPITTHNLVNDAKDPVLSKLRECKLHNNWWDRVKVIFHPEFLKPTNPLLPMDYMEFARGCHLGVFPSYYEPWGYTPAECTVMGIPSVTTNLSGYGCWMEEHIENAWQYGTYVIDRRYPAFEKAAEDLADNMLGFCKQTRRQRIIQRNRTERLSDFLDWKNLGRYYTEARKLALARVLPENIQEEIELLHRAKMGAFKRTPSLANLSIAASPFNSRPASRLASQDDDEDGEKNNNEPIEDIYDDDGTLMFSKDMNEVEEKTKDLRVY</sequence>
<dbReference type="InterPro" id="IPR008631">
    <property type="entry name" value="Glycogen_synth"/>
</dbReference>
<keyword evidence="4 8" id="KW-0808">Transferase</keyword>
<evidence type="ECO:0000256" key="6">
    <source>
        <dbReference type="ARBA" id="ARBA00043883"/>
    </source>
</evidence>
<gene>
    <name evidence="10" type="ORF">OKIOD_LOCUS2511</name>
</gene>
<comment type="pathway">
    <text evidence="1 8">Glycan biosynthesis; glycogen biosynthesis.</text>
</comment>
<comment type="function">
    <text evidence="6">Glycogen synthase participates in the glycogen biosynthetic process along with glycogenin and glycogen branching enzyme. Extends the primer composed of a few glucose units formed by glycogenin by adding new glucose units to it. In this context, glycogen synthase transfers the glycosyl residue from UDP-Glc to the non-reducing end of alpha-1,4-glucan.</text>
</comment>
<keyword evidence="5 8" id="KW-0320">Glycogen biosynthesis</keyword>
<keyword evidence="3 8" id="KW-0328">Glycosyltransferase</keyword>
<dbReference type="Gene3D" id="3.40.50.2000">
    <property type="entry name" value="Glycogen Phosphorylase B"/>
    <property type="match status" value="2"/>
</dbReference>
<evidence type="ECO:0000256" key="9">
    <source>
        <dbReference type="SAM" id="MobiDB-lite"/>
    </source>
</evidence>
<dbReference type="Pfam" id="PF05693">
    <property type="entry name" value="Glycogen_syn"/>
    <property type="match status" value="1"/>
</dbReference>
<evidence type="ECO:0000256" key="4">
    <source>
        <dbReference type="ARBA" id="ARBA00022679"/>
    </source>
</evidence>
<comment type="catalytic activity">
    <reaction evidence="7">
        <text>[(1-&gt;4)-alpha-D-glucosyl](n) + UDP-alpha-D-glucose = [(1-&gt;4)-alpha-D-glucosyl](n+1) + UDP + H(+)</text>
        <dbReference type="Rhea" id="RHEA:18549"/>
        <dbReference type="Rhea" id="RHEA-COMP:9584"/>
        <dbReference type="Rhea" id="RHEA-COMP:9587"/>
        <dbReference type="ChEBI" id="CHEBI:15378"/>
        <dbReference type="ChEBI" id="CHEBI:15444"/>
        <dbReference type="ChEBI" id="CHEBI:58223"/>
        <dbReference type="ChEBI" id="CHEBI:58885"/>
        <dbReference type="EC" id="2.4.1.11"/>
    </reaction>
    <physiologicalReaction direction="left-to-right" evidence="7">
        <dbReference type="Rhea" id="RHEA:18550"/>
    </physiologicalReaction>
</comment>
<accession>A0ABN7S0K7</accession>